<proteinExistence type="predicted"/>
<sequence length="74" mass="8714">MDAYKKCRLFSHKSQELSYLVFWGVIKMLDLSTKGRGPGGRELIPIEYKLILPVHFESVYTHHHLLLRNNSNRM</sequence>
<comment type="caution">
    <text evidence="2">The sequence shown here is derived from an EMBL/GenBank/DDBJ whole genome shotgun (WGS) entry which is preliminary data.</text>
</comment>
<dbReference type="EMBL" id="QHJG01000017">
    <property type="protein sequence ID" value="PWY55531.1"/>
    <property type="molecule type" value="Genomic_DNA"/>
</dbReference>
<evidence type="ECO:0000313" key="1">
    <source>
        <dbReference type="EMBL" id="PWY54569.1"/>
    </source>
</evidence>
<reference evidence="2 3" key="1">
    <citation type="submission" date="2018-05" db="EMBL/GenBank/DDBJ databases">
        <title>Legionella qingyii sp.nov., whole genome shotgun sequence.</title>
        <authorList>
            <person name="Wu H."/>
            <person name="Zhu Q."/>
            <person name="Hu C."/>
        </authorList>
    </citation>
    <scope>NUCLEOTIDE SEQUENCE [LARGE SCALE GENOMIC DNA]</scope>
    <source>
        <strain evidence="2 3">HEB18</strain>
    </source>
</reference>
<organism evidence="2 3">
    <name type="scientific">Legionella qingyii</name>
    <dbReference type="NCBI Taxonomy" id="2184757"/>
    <lineage>
        <taxon>Bacteria</taxon>
        <taxon>Pseudomonadati</taxon>
        <taxon>Pseudomonadota</taxon>
        <taxon>Gammaproteobacteria</taxon>
        <taxon>Legionellales</taxon>
        <taxon>Legionellaceae</taxon>
        <taxon>Legionella</taxon>
    </lineage>
</organism>
<gene>
    <name evidence="2" type="ORF">DGG96_11430</name>
    <name evidence="1" type="ORF">DGG96_16300</name>
</gene>
<name>A0A317U1A5_9GAMM</name>
<accession>A0A317U1A5</accession>
<evidence type="ECO:0000313" key="3">
    <source>
        <dbReference type="Proteomes" id="UP000247152"/>
    </source>
</evidence>
<protein>
    <submittedName>
        <fullName evidence="2">Uncharacterized protein</fullName>
    </submittedName>
</protein>
<dbReference type="RefSeq" id="WP_110142788.1">
    <property type="nucleotide sequence ID" value="NZ_QHJG01000017.1"/>
</dbReference>
<evidence type="ECO:0000313" key="2">
    <source>
        <dbReference type="EMBL" id="PWY55531.1"/>
    </source>
</evidence>
<dbReference type="AlphaFoldDB" id="A0A317U1A5"/>
<dbReference type="Proteomes" id="UP000247152">
    <property type="component" value="Unassembled WGS sequence"/>
</dbReference>
<dbReference type="EMBL" id="QHJG01000031">
    <property type="protein sequence ID" value="PWY54569.1"/>
    <property type="molecule type" value="Genomic_DNA"/>
</dbReference>